<gene>
    <name evidence="2" type="ORF">ACFQ2K_37625</name>
</gene>
<reference evidence="3" key="1">
    <citation type="journal article" date="2019" name="Int. J. Syst. Evol. Microbiol.">
        <title>The Global Catalogue of Microorganisms (GCM) 10K type strain sequencing project: providing services to taxonomists for standard genome sequencing and annotation.</title>
        <authorList>
            <consortium name="The Broad Institute Genomics Platform"/>
            <consortium name="The Broad Institute Genome Sequencing Center for Infectious Disease"/>
            <person name="Wu L."/>
            <person name="Ma J."/>
        </authorList>
    </citation>
    <scope>NUCLEOTIDE SEQUENCE [LARGE SCALE GENOMIC DNA]</scope>
    <source>
        <strain evidence="3">JCM 12607</strain>
    </source>
</reference>
<name>A0ABW2X4D4_9ACTN</name>
<evidence type="ECO:0000313" key="2">
    <source>
        <dbReference type="EMBL" id="MFD0627537.1"/>
    </source>
</evidence>
<proteinExistence type="predicted"/>
<accession>A0ABW2X4D4</accession>
<dbReference type="EMBL" id="JBHTGL010000008">
    <property type="protein sequence ID" value="MFD0627537.1"/>
    <property type="molecule type" value="Genomic_DNA"/>
</dbReference>
<protein>
    <recommendedName>
        <fullName evidence="4">Lipoprotein</fullName>
    </recommendedName>
</protein>
<evidence type="ECO:0000256" key="1">
    <source>
        <dbReference type="SAM" id="MobiDB-lite"/>
    </source>
</evidence>
<evidence type="ECO:0008006" key="4">
    <source>
        <dbReference type="Google" id="ProtNLM"/>
    </source>
</evidence>
<evidence type="ECO:0000313" key="3">
    <source>
        <dbReference type="Proteomes" id="UP001596915"/>
    </source>
</evidence>
<keyword evidence="3" id="KW-1185">Reference proteome</keyword>
<dbReference type="Proteomes" id="UP001596915">
    <property type="component" value="Unassembled WGS sequence"/>
</dbReference>
<sequence>MRQKIVRLVLVGGVLVLAMLLLLATCGSGEKSTDKPEKHAKKKSPAEVTQLTVPSAYAPERGWELIGTSPDYAISRTTGRLAYLVRESETKYQLRTIDNKSGQAGWHGESWRPPSPHQFPRLLSVTVDDHEYFVTWAYGKVGENALTPADTIVSLDVYDVEDGSRRRVEVPWNSVPTVSTTGPGILISDGRTNSAVVDPVTGRVTDVSAPALKYPKGCKTCKQLTEVRGLTQKGLLVSGAREFWVQGGWFSRNVAPKGTDKYSGIPTSVVPGLILAKWQLDKKAKRATTHDMWVVHDVETGKPLASVECSKPAIKPGQYPQLVSAPSGSYLVAGPLAFDLATKRGFCFEGADGTKPLTLASVNDEGTAYGAASARNAADVLAGGGAPSRSPSAAARPAPCPRTCASRAWRPRTVSVCSAGPTRRTARI</sequence>
<feature type="region of interest" description="Disordered" evidence="1">
    <location>
        <begin position="29"/>
        <end position="48"/>
    </location>
</feature>
<organism evidence="2 3">
    <name type="scientific">Streptomyces sanglieri</name>
    <dbReference type="NCBI Taxonomy" id="193460"/>
    <lineage>
        <taxon>Bacteria</taxon>
        <taxon>Bacillati</taxon>
        <taxon>Actinomycetota</taxon>
        <taxon>Actinomycetes</taxon>
        <taxon>Kitasatosporales</taxon>
        <taxon>Streptomycetaceae</taxon>
        <taxon>Streptomyces</taxon>
    </lineage>
</organism>
<comment type="caution">
    <text evidence="2">The sequence shown here is derived from an EMBL/GenBank/DDBJ whole genome shotgun (WGS) entry which is preliminary data.</text>
</comment>